<dbReference type="EMBL" id="JAHZST010000003">
    <property type="protein sequence ID" value="MBW8183115.1"/>
    <property type="molecule type" value="Genomic_DNA"/>
</dbReference>
<comment type="caution">
    <text evidence="2">The sequence shown here is derived from an EMBL/GenBank/DDBJ whole genome shotgun (WGS) entry which is preliminary data.</text>
</comment>
<evidence type="ECO:0008006" key="4">
    <source>
        <dbReference type="Google" id="ProtNLM"/>
    </source>
</evidence>
<name>A0ABS7E0P8_9GAMM</name>
<evidence type="ECO:0000313" key="2">
    <source>
        <dbReference type="EMBL" id="MBW8183115.1"/>
    </source>
</evidence>
<sequence>MEIPSQPQASSEPVKRFPRLDNQELIKSSFWISQVFMIIATVAGVYLAAQEGLSQAITFDTLTNKQNNYYLRHALYDEVSDNVELLNEYRENIVGKPTSTIRNLHPNMATFVWENMRYSQYTLETPSAILSETRRFYMQAEDIVNKIESRVYGAQYGGGLLKALTEKISTQTLPALKANYTELADELKRNDIIVE</sequence>
<keyword evidence="3" id="KW-1185">Reference proteome</keyword>
<evidence type="ECO:0000256" key="1">
    <source>
        <dbReference type="SAM" id="Phobius"/>
    </source>
</evidence>
<keyword evidence="1" id="KW-0812">Transmembrane</keyword>
<organism evidence="2 3">
    <name type="scientific">Shewanella nanhaiensis</name>
    <dbReference type="NCBI Taxonomy" id="2864872"/>
    <lineage>
        <taxon>Bacteria</taxon>
        <taxon>Pseudomonadati</taxon>
        <taxon>Pseudomonadota</taxon>
        <taxon>Gammaproteobacteria</taxon>
        <taxon>Alteromonadales</taxon>
        <taxon>Shewanellaceae</taxon>
        <taxon>Shewanella</taxon>
    </lineage>
</organism>
<evidence type="ECO:0000313" key="3">
    <source>
        <dbReference type="Proteomes" id="UP001195963"/>
    </source>
</evidence>
<protein>
    <recommendedName>
        <fullName evidence="4">Chemotaxis methyl-accepting receptor HlyB-like 4HB MCP domain-containing protein</fullName>
    </recommendedName>
</protein>
<reference evidence="2 3" key="1">
    <citation type="submission" date="2021-07" db="EMBL/GenBank/DDBJ databases">
        <title>Shewanella sp. nov, isolated from SCS.</title>
        <authorList>
            <person name="Cao W.R."/>
        </authorList>
    </citation>
    <scope>NUCLEOTIDE SEQUENCE [LARGE SCALE GENOMIC DNA]</scope>
    <source>
        <strain evidence="2 3">NR704-98</strain>
    </source>
</reference>
<feature type="transmembrane region" description="Helical" evidence="1">
    <location>
        <begin position="30"/>
        <end position="49"/>
    </location>
</feature>
<dbReference type="RefSeq" id="WP_220108758.1">
    <property type="nucleotide sequence ID" value="NZ_JAHZST010000003.1"/>
</dbReference>
<keyword evidence="1" id="KW-1133">Transmembrane helix</keyword>
<proteinExistence type="predicted"/>
<dbReference type="Proteomes" id="UP001195963">
    <property type="component" value="Unassembled WGS sequence"/>
</dbReference>
<keyword evidence="1" id="KW-0472">Membrane</keyword>
<accession>A0ABS7E0P8</accession>
<gene>
    <name evidence="2" type="ORF">K0625_05515</name>
</gene>